<keyword evidence="3" id="KW-0680">Restriction system</keyword>
<sequence>MASDQKHFEIEFDVDGKIVDFLSAAPLDVTPEERVRQRYLRVLHFEYGYPKDQMRREVAIQHGSSIITDTHGQPVRADIVVYRDAAACASKNQGRIHLVVECKAPNVKDGHNQLVSYVFNTSAEGGVWFNGSGEDDEVAYFRRVTTPESEFKEWIGIPRYKEAWDSLGRRKKSELKKPKDIKGLLRRCHNRLHGRGNDSEEEDLTMDMVRIMLAKAMDEEGTDPLPTFYCTAEEYTSEVGINAVKDRITRLFDDVKRANRDVFSDHERITVGARAIADVVVELQDYSLLSGSGAAHEWDLMGHAYEQYASVYLKREKGQFFTNRLAVDLMVSMIQPGYLDVILDPAGGSGGFLTGAMRYVRNHIVDSGGSEIAKQRQLERHKNNLFLVEMSKRLVKVAKTAMILNGDGHAGMTAGDSLGSFEAFDKTIVSQAGKGVPTVILTNPPFAGVGDGRITHEEVLRRFDAGKRWVETEGEYRKTEELAPDGVPPELLFFERCVDWLKPGGKLGIVLPKSFLDTQTYRPGRSILFSKCRLLAVINCHKNTFQPFTGVRTCIVLVQKLAEGEIAPANYPIFMAISRKIGQDSEGVPIYKKDALNNATEDLDHDLIDIGKAFEDFKQGKLKSSGYCFAVERSKIDKNMNINPQMFLPHLNETLEAVQSVDGIEGWSVTTLGALSKGIKIFKGPRFKSESIIVEEIGPRVEPYLTPSAVLQEKSESAKLLDVSKATATQLRMIAAIRVHHGDIVITRSGTIGRVAYITQRLDKAIVSDDLIRVRVEDEALRFYVFAYLQSKYAQDQMSRNEYGAVQQHLEPEHIRNLLVPMTDDRTNMDGIVDAVRRSIQLRETLETQNLDISKRLGDFMTDALGKV</sequence>
<protein>
    <submittedName>
        <fullName evidence="8">Uncharacterized protein</fullName>
    </submittedName>
</protein>
<feature type="domain" description="DNA methylase adenine-specific" evidence="6">
    <location>
        <begin position="298"/>
        <end position="644"/>
    </location>
</feature>
<dbReference type="Pfam" id="PF01420">
    <property type="entry name" value="Methylase_S"/>
    <property type="match status" value="1"/>
</dbReference>
<dbReference type="AlphaFoldDB" id="A0A2W5EZM3"/>
<dbReference type="InterPro" id="IPR002052">
    <property type="entry name" value="DNA_methylase_N6_adenine_CS"/>
</dbReference>
<evidence type="ECO:0000259" key="6">
    <source>
        <dbReference type="Pfam" id="PF02384"/>
    </source>
</evidence>
<dbReference type="GO" id="GO:0032259">
    <property type="term" value="P:methylation"/>
    <property type="evidence" value="ECO:0007669"/>
    <property type="project" value="InterPro"/>
</dbReference>
<name>A0A2W5EZM3_9HYPH</name>
<dbReference type="GO" id="GO:0003677">
    <property type="term" value="F:DNA binding"/>
    <property type="evidence" value="ECO:0007669"/>
    <property type="project" value="UniProtKB-KW"/>
</dbReference>
<keyword evidence="4" id="KW-0238">DNA-binding</keyword>
<dbReference type="EMBL" id="QFOL01000222">
    <property type="protein sequence ID" value="PZP47953.1"/>
    <property type="molecule type" value="Genomic_DNA"/>
</dbReference>
<reference evidence="8 9" key="1">
    <citation type="submission" date="2017-08" db="EMBL/GenBank/DDBJ databases">
        <title>Infants hospitalized years apart are colonized by the same room-sourced microbial strains.</title>
        <authorList>
            <person name="Brooks B."/>
            <person name="Olm M.R."/>
            <person name="Firek B.A."/>
            <person name="Baker R."/>
            <person name="Thomas B.C."/>
            <person name="Morowitz M.J."/>
            <person name="Banfield J.F."/>
        </authorList>
    </citation>
    <scope>NUCLEOTIDE SEQUENCE [LARGE SCALE GENOMIC DNA]</scope>
    <source>
        <strain evidence="8">S2_009_000_R2_73</strain>
    </source>
</reference>
<dbReference type="InterPro" id="IPR000055">
    <property type="entry name" value="Restrct_endonuc_typeI_TRD"/>
</dbReference>
<comment type="caution">
    <text evidence="8">The sequence shown here is derived from an EMBL/GenBank/DDBJ whole genome shotgun (WGS) entry which is preliminary data.</text>
</comment>
<comment type="similarity">
    <text evidence="2">Belongs to the type-I restriction system S methylase family.</text>
</comment>
<evidence type="ECO:0000313" key="8">
    <source>
        <dbReference type="EMBL" id="PZP47953.1"/>
    </source>
</evidence>
<organism evidence="8 9">
    <name type="scientific">Agrobacterium fabrum</name>
    <dbReference type="NCBI Taxonomy" id="1176649"/>
    <lineage>
        <taxon>Bacteria</taxon>
        <taxon>Pseudomonadati</taxon>
        <taxon>Pseudomonadota</taxon>
        <taxon>Alphaproteobacteria</taxon>
        <taxon>Hyphomicrobiales</taxon>
        <taxon>Rhizobiaceae</taxon>
        <taxon>Rhizobium/Agrobacterium group</taxon>
        <taxon>Agrobacterium</taxon>
        <taxon>Agrobacterium tumefaciens complex</taxon>
    </lineage>
</organism>
<proteinExistence type="inferred from homology"/>
<dbReference type="PANTHER" id="PTHR42998:SF1">
    <property type="entry name" value="TYPE I RESTRICTION ENZYME HINDI METHYLASE SUBUNIT"/>
    <property type="match status" value="1"/>
</dbReference>
<accession>A0A2W5EZM3</accession>
<evidence type="ECO:0000256" key="2">
    <source>
        <dbReference type="ARBA" id="ARBA00010923"/>
    </source>
</evidence>
<dbReference type="InterPro" id="IPR044946">
    <property type="entry name" value="Restrct_endonuc_typeI_TRD_sf"/>
</dbReference>
<dbReference type="GO" id="GO:0008170">
    <property type="term" value="F:N-methyltransferase activity"/>
    <property type="evidence" value="ECO:0007669"/>
    <property type="project" value="InterPro"/>
</dbReference>
<dbReference type="InterPro" id="IPR029464">
    <property type="entry name" value="HSDR_N"/>
</dbReference>
<dbReference type="PANTHER" id="PTHR42998">
    <property type="entry name" value="TYPE I RESTRICTION ENZYME HINDVIIP M PROTEIN-RELATED"/>
    <property type="match status" value="1"/>
</dbReference>
<dbReference type="GO" id="GO:0009307">
    <property type="term" value="P:DNA restriction-modification system"/>
    <property type="evidence" value="ECO:0007669"/>
    <property type="project" value="UniProtKB-KW"/>
</dbReference>
<evidence type="ECO:0000259" key="5">
    <source>
        <dbReference type="Pfam" id="PF01420"/>
    </source>
</evidence>
<dbReference type="Gene3D" id="3.40.50.150">
    <property type="entry name" value="Vaccinia Virus protein VP39"/>
    <property type="match status" value="1"/>
</dbReference>
<dbReference type="SUPFAM" id="SSF53335">
    <property type="entry name" value="S-adenosyl-L-methionine-dependent methyltransferases"/>
    <property type="match status" value="1"/>
</dbReference>
<dbReference type="SUPFAM" id="SSF116734">
    <property type="entry name" value="DNA methylase specificity domain"/>
    <property type="match status" value="1"/>
</dbReference>
<evidence type="ECO:0000256" key="1">
    <source>
        <dbReference type="ARBA" id="ARBA00006594"/>
    </source>
</evidence>
<evidence type="ECO:0000313" key="9">
    <source>
        <dbReference type="Proteomes" id="UP000249769"/>
    </source>
</evidence>
<dbReference type="Pfam" id="PF13588">
    <property type="entry name" value="HSDR_N_2"/>
    <property type="match status" value="1"/>
</dbReference>
<dbReference type="PRINTS" id="PR00507">
    <property type="entry name" value="N12N6MTFRASE"/>
</dbReference>
<evidence type="ECO:0000256" key="3">
    <source>
        <dbReference type="ARBA" id="ARBA00022747"/>
    </source>
</evidence>
<dbReference type="InterPro" id="IPR029063">
    <property type="entry name" value="SAM-dependent_MTases_sf"/>
</dbReference>
<dbReference type="InterPro" id="IPR003356">
    <property type="entry name" value="DNA_methylase_A-5"/>
</dbReference>
<feature type="domain" description="Type I restriction enzyme R protein N-terminal" evidence="7">
    <location>
        <begin position="31"/>
        <end position="132"/>
    </location>
</feature>
<dbReference type="Gene3D" id="3.90.220.20">
    <property type="entry name" value="DNA methylase specificity domains"/>
    <property type="match status" value="1"/>
</dbReference>
<dbReference type="Proteomes" id="UP000249769">
    <property type="component" value="Unassembled WGS sequence"/>
</dbReference>
<evidence type="ECO:0000256" key="4">
    <source>
        <dbReference type="ARBA" id="ARBA00023125"/>
    </source>
</evidence>
<comment type="similarity">
    <text evidence="1">Belongs to the N(4)/N(6)-methyltransferase family.</text>
</comment>
<evidence type="ECO:0000259" key="7">
    <source>
        <dbReference type="Pfam" id="PF13588"/>
    </source>
</evidence>
<gene>
    <name evidence="8" type="ORF">DI595_16140</name>
</gene>
<dbReference type="Pfam" id="PF02384">
    <property type="entry name" value="N6_Mtase"/>
    <property type="match status" value="1"/>
</dbReference>
<dbReference type="PROSITE" id="PS00092">
    <property type="entry name" value="N6_MTASE"/>
    <property type="match status" value="1"/>
</dbReference>
<feature type="domain" description="Type I restriction modification DNA specificity" evidence="5">
    <location>
        <begin position="667"/>
        <end position="821"/>
    </location>
</feature>
<dbReference type="InterPro" id="IPR052916">
    <property type="entry name" value="Type-I_RE_MTase_Subunit"/>
</dbReference>